<evidence type="ECO:0000256" key="1">
    <source>
        <dbReference type="ARBA" id="ARBA00001298"/>
    </source>
</evidence>
<evidence type="ECO:0000256" key="4">
    <source>
        <dbReference type="ARBA" id="ARBA00019595"/>
    </source>
</evidence>
<dbReference type="InterPro" id="IPR014710">
    <property type="entry name" value="RmlC-like_jellyroll"/>
</dbReference>
<dbReference type="GO" id="GO:0000271">
    <property type="term" value="P:polysaccharide biosynthetic process"/>
    <property type="evidence" value="ECO:0007669"/>
    <property type="project" value="TreeGrafter"/>
</dbReference>
<evidence type="ECO:0000313" key="8">
    <source>
        <dbReference type="EMBL" id="SOY68085.1"/>
    </source>
</evidence>
<organism evidence="8 9">
    <name type="scientific">Cupriavidus taiwanensis</name>
    <dbReference type="NCBI Taxonomy" id="164546"/>
    <lineage>
        <taxon>Bacteria</taxon>
        <taxon>Pseudomonadati</taxon>
        <taxon>Pseudomonadota</taxon>
        <taxon>Betaproteobacteria</taxon>
        <taxon>Burkholderiales</taxon>
        <taxon>Burkholderiaceae</taxon>
        <taxon>Cupriavidus</taxon>
    </lineage>
</organism>
<evidence type="ECO:0000256" key="7">
    <source>
        <dbReference type="RuleBase" id="RU364069"/>
    </source>
</evidence>
<dbReference type="GO" id="GO:0008830">
    <property type="term" value="F:dTDP-4-dehydrorhamnose 3,5-epimerase activity"/>
    <property type="evidence" value="ECO:0007669"/>
    <property type="project" value="UniProtKB-UniRule"/>
</dbReference>
<feature type="active site" description="Proton donor" evidence="5">
    <location>
        <position position="132"/>
    </location>
</feature>
<dbReference type="EMBL" id="OFSQ01000038">
    <property type="protein sequence ID" value="SOY68085.1"/>
    <property type="molecule type" value="Genomic_DNA"/>
</dbReference>
<dbReference type="Gene3D" id="2.60.120.10">
    <property type="entry name" value="Jelly Rolls"/>
    <property type="match status" value="1"/>
</dbReference>
<reference evidence="8 9" key="1">
    <citation type="submission" date="2018-01" db="EMBL/GenBank/DDBJ databases">
        <authorList>
            <person name="Clerissi C."/>
        </authorList>
    </citation>
    <scope>NUCLEOTIDE SEQUENCE [LARGE SCALE GENOMIC DNA]</scope>
    <source>
        <strain evidence="8">Cupriavidus sp. LMG 19464</strain>
    </source>
</reference>
<evidence type="ECO:0000256" key="6">
    <source>
        <dbReference type="PIRSR" id="PIRSR600888-3"/>
    </source>
</evidence>
<evidence type="ECO:0000256" key="3">
    <source>
        <dbReference type="ARBA" id="ARBA00012098"/>
    </source>
</evidence>
<dbReference type="PANTHER" id="PTHR21047">
    <property type="entry name" value="DTDP-6-DEOXY-D-GLUCOSE-3,5 EPIMERASE"/>
    <property type="match status" value="1"/>
</dbReference>
<dbReference type="InterPro" id="IPR011051">
    <property type="entry name" value="RmlC_Cupin_sf"/>
</dbReference>
<dbReference type="EC" id="5.1.3.13" evidence="3 7"/>
<evidence type="ECO:0000256" key="5">
    <source>
        <dbReference type="PIRSR" id="PIRSR600888-1"/>
    </source>
</evidence>
<feature type="site" description="Participates in a stacking interaction with the thymidine ring of dTDP-4-oxo-6-deoxyglucose" evidence="6">
    <location>
        <position position="138"/>
    </location>
</feature>
<dbReference type="InterPro" id="IPR000888">
    <property type="entry name" value="RmlC-like"/>
</dbReference>
<keyword evidence="7 8" id="KW-0413">Isomerase</keyword>
<accession>A0A975XF08</accession>
<comment type="pathway">
    <text evidence="7">Carbohydrate biosynthesis; dTDP-L-rhamnose biosynthesis.</text>
</comment>
<sequence length="184" mass="20512">MIFTPTRIAGAWLIDPEPLHDERGHFARVVCQDTFERHGLNARFVQQSVSRNTRAGILRGMHFQAGDAAEDKLVRTTTGAVYDVILDLRSDSATYLQWQAFELSAQSQRAVYIPKGVAHGFQTLTALSEVFYQMTVPYSPRHSQGVRWDDPDIGIAWPDCEDRLISARDLALPTLAESAGAAPR</sequence>
<dbReference type="GO" id="GO:0019305">
    <property type="term" value="P:dTDP-rhamnose biosynthetic process"/>
    <property type="evidence" value="ECO:0007669"/>
    <property type="project" value="UniProtKB-UniRule"/>
</dbReference>
<dbReference type="NCBIfam" id="TIGR01221">
    <property type="entry name" value="rmlC"/>
    <property type="match status" value="1"/>
</dbReference>
<dbReference type="Pfam" id="PF00908">
    <property type="entry name" value="dTDP_sugar_isom"/>
    <property type="match status" value="1"/>
</dbReference>
<dbReference type="AlphaFoldDB" id="A0A975XF08"/>
<proteinExistence type="inferred from homology"/>
<comment type="similarity">
    <text evidence="7">Belongs to the dTDP-4-dehydrorhamnose 3,5-epimerase family.</text>
</comment>
<name>A0A975XF08_9BURK</name>
<feature type="active site" description="Proton acceptor" evidence="5">
    <location>
        <position position="62"/>
    </location>
</feature>
<comment type="caution">
    <text evidence="8">The sequence shown here is derived from an EMBL/GenBank/DDBJ whole genome shotgun (WGS) entry which is preliminary data.</text>
</comment>
<dbReference type="OrthoDB" id="9800680at2"/>
<comment type="subunit">
    <text evidence="7">Homodimer.</text>
</comment>
<dbReference type="CDD" id="cd00438">
    <property type="entry name" value="cupin_RmlC"/>
    <property type="match status" value="1"/>
</dbReference>
<dbReference type="GO" id="GO:0005829">
    <property type="term" value="C:cytosol"/>
    <property type="evidence" value="ECO:0007669"/>
    <property type="project" value="TreeGrafter"/>
</dbReference>
<comment type="function">
    <text evidence="2 7">Catalyzes the epimerization of the C3' and C5'positions of dTDP-6-deoxy-D-xylo-4-hexulose, forming dTDP-6-deoxy-L-lyxo-4-hexulose.</text>
</comment>
<dbReference type="RefSeq" id="WP_116359344.1">
    <property type="nucleotide sequence ID" value="NZ_JABTYD010000064.1"/>
</dbReference>
<evidence type="ECO:0000256" key="2">
    <source>
        <dbReference type="ARBA" id="ARBA00001997"/>
    </source>
</evidence>
<dbReference type="PANTHER" id="PTHR21047:SF2">
    <property type="entry name" value="THYMIDINE DIPHOSPHO-4-KETO-RHAMNOSE 3,5-EPIMERASE"/>
    <property type="match status" value="1"/>
</dbReference>
<comment type="catalytic activity">
    <reaction evidence="1 7">
        <text>dTDP-4-dehydro-6-deoxy-alpha-D-glucose = dTDP-4-dehydro-beta-L-rhamnose</text>
        <dbReference type="Rhea" id="RHEA:16969"/>
        <dbReference type="ChEBI" id="CHEBI:57649"/>
        <dbReference type="ChEBI" id="CHEBI:62830"/>
        <dbReference type="EC" id="5.1.3.13"/>
    </reaction>
</comment>
<dbReference type="Proteomes" id="UP000256780">
    <property type="component" value="Chromosome CBM2587_b"/>
</dbReference>
<gene>
    <name evidence="8" type="ORF">CBM2587_B90521</name>
</gene>
<protein>
    <recommendedName>
        <fullName evidence="4 7">dTDP-4-dehydrorhamnose 3,5-epimerase</fullName>
        <ecNumber evidence="3 7">5.1.3.13</ecNumber>
    </recommendedName>
    <alternativeName>
        <fullName evidence="7">Thymidine diphospho-4-keto-rhamnose 3,5-epimerase</fullName>
    </alternativeName>
</protein>
<evidence type="ECO:0000313" key="9">
    <source>
        <dbReference type="Proteomes" id="UP000256780"/>
    </source>
</evidence>
<dbReference type="SUPFAM" id="SSF51182">
    <property type="entry name" value="RmlC-like cupins"/>
    <property type="match status" value="1"/>
</dbReference>